<evidence type="ECO:0000313" key="3">
    <source>
        <dbReference type="Proteomes" id="UP001597283"/>
    </source>
</evidence>
<evidence type="ECO:0000313" key="2">
    <source>
        <dbReference type="EMBL" id="MFD1786624.1"/>
    </source>
</evidence>
<protein>
    <submittedName>
        <fullName evidence="2">Uncharacterized protein</fullName>
    </submittedName>
</protein>
<keyword evidence="1" id="KW-0732">Signal</keyword>
<dbReference type="EMBL" id="JBHUFC010000002">
    <property type="protein sequence ID" value="MFD1786624.1"/>
    <property type="molecule type" value="Genomic_DNA"/>
</dbReference>
<dbReference type="RefSeq" id="WP_380938780.1">
    <property type="nucleotide sequence ID" value="NZ_JBHUFC010000002.1"/>
</dbReference>
<keyword evidence="3" id="KW-1185">Reference proteome</keyword>
<comment type="caution">
    <text evidence="2">The sequence shown here is derived from an EMBL/GenBank/DDBJ whole genome shotgun (WGS) entry which is preliminary data.</text>
</comment>
<feature type="signal peptide" evidence="1">
    <location>
        <begin position="1"/>
        <end position="19"/>
    </location>
</feature>
<organism evidence="2 3">
    <name type="scientific">Sphingomonas floccifaciens</name>
    <dbReference type="NCBI Taxonomy" id="1844115"/>
    <lineage>
        <taxon>Bacteria</taxon>
        <taxon>Pseudomonadati</taxon>
        <taxon>Pseudomonadota</taxon>
        <taxon>Alphaproteobacteria</taxon>
        <taxon>Sphingomonadales</taxon>
        <taxon>Sphingomonadaceae</taxon>
        <taxon>Sphingomonas</taxon>
    </lineage>
</organism>
<name>A0ABW4NAX0_9SPHN</name>
<reference evidence="3" key="1">
    <citation type="journal article" date="2019" name="Int. J. Syst. Evol. Microbiol.">
        <title>The Global Catalogue of Microorganisms (GCM) 10K type strain sequencing project: providing services to taxonomists for standard genome sequencing and annotation.</title>
        <authorList>
            <consortium name="The Broad Institute Genomics Platform"/>
            <consortium name="The Broad Institute Genome Sequencing Center for Infectious Disease"/>
            <person name="Wu L."/>
            <person name="Ma J."/>
        </authorList>
    </citation>
    <scope>NUCLEOTIDE SEQUENCE [LARGE SCALE GENOMIC DNA]</scope>
    <source>
        <strain evidence="3">Q85</strain>
    </source>
</reference>
<dbReference type="Proteomes" id="UP001597283">
    <property type="component" value="Unassembled WGS sequence"/>
</dbReference>
<evidence type="ECO:0000256" key="1">
    <source>
        <dbReference type="SAM" id="SignalP"/>
    </source>
</evidence>
<accession>A0ABW4NAX0</accession>
<feature type="chain" id="PRO_5046282534" evidence="1">
    <location>
        <begin position="20"/>
        <end position="108"/>
    </location>
</feature>
<gene>
    <name evidence="2" type="ORF">ACFSC3_03465</name>
</gene>
<proteinExistence type="predicted"/>
<sequence length="108" mass="11036">MKPALFLLSAACLTMPLAAQDHANHAAPAAPAAAPATAAKFSLDTPVETLMADAKGKAAVDAVLPGIEAHPSYEMAKAMSFNQLAAMAPTLLTPEVLGKLKTNLDAIK</sequence>